<feature type="domain" description="RNA polymerase sigma factor 70 region 4 type 2" evidence="6">
    <location>
        <begin position="109"/>
        <end position="158"/>
    </location>
</feature>
<dbReference type="InterPro" id="IPR013324">
    <property type="entry name" value="RNA_pol_sigma_r3/r4-like"/>
</dbReference>
<dbReference type="InterPro" id="IPR014284">
    <property type="entry name" value="RNA_pol_sigma-70_dom"/>
</dbReference>
<dbReference type="GO" id="GO:0003677">
    <property type="term" value="F:DNA binding"/>
    <property type="evidence" value="ECO:0007669"/>
    <property type="project" value="UniProtKB-KW"/>
</dbReference>
<proteinExistence type="inferred from homology"/>
<dbReference type="GO" id="GO:0006352">
    <property type="term" value="P:DNA-templated transcription initiation"/>
    <property type="evidence" value="ECO:0007669"/>
    <property type="project" value="InterPro"/>
</dbReference>
<keyword evidence="3" id="KW-0731">Sigma factor</keyword>
<dbReference type="Gene3D" id="1.10.1740.10">
    <property type="match status" value="1"/>
</dbReference>
<dbReference type="PANTHER" id="PTHR43133:SF8">
    <property type="entry name" value="RNA POLYMERASE SIGMA FACTOR HI_1459-RELATED"/>
    <property type="match status" value="1"/>
</dbReference>
<accession>A0A2S9XQA4</accession>
<dbReference type="NCBIfam" id="TIGR02937">
    <property type="entry name" value="sigma70-ECF"/>
    <property type="match status" value="1"/>
</dbReference>
<keyword evidence="4" id="KW-0238">DNA-binding</keyword>
<sequence length="170" mass="19151">MTDSWVLKIEPADFMRINRELIRYFGRRVPRADSADLAADAWLAIARCFKGKCGLRSFAFLVARKLVFEYYERRVPRQVATTPPLEDDKCPATGPGPDSLLMLAIGHEATERALAEVGEFYRSVVRLWLHGRDPMQIAAELNIPYNTVRSRLSRGLAQVRAALRAEFGAG</sequence>
<dbReference type="SUPFAM" id="SSF88946">
    <property type="entry name" value="Sigma2 domain of RNA polymerase sigma factors"/>
    <property type="match status" value="1"/>
</dbReference>
<dbReference type="InterPro" id="IPR013249">
    <property type="entry name" value="RNA_pol_sigma70_r4_t2"/>
</dbReference>
<dbReference type="InterPro" id="IPR013325">
    <property type="entry name" value="RNA_pol_sigma_r2"/>
</dbReference>
<dbReference type="AlphaFoldDB" id="A0A2S9XQA4"/>
<name>A0A2S9XQA4_9BACT</name>
<gene>
    <name evidence="7" type="ORF">ENSA5_40330</name>
</gene>
<evidence type="ECO:0000313" key="7">
    <source>
        <dbReference type="EMBL" id="PRP95035.1"/>
    </source>
</evidence>
<keyword evidence="2" id="KW-0805">Transcription regulation</keyword>
<dbReference type="Gene3D" id="1.10.10.10">
    <property type="entry name" value="Winged helix-like DNA-binding domain superfamily/Winged helix DNA-binding domain"/>
    <property type="match status" value="1"/>
</dbReference>
<reference evidence="7 8" key="1">
    <citation type="submission" date="2018-03" db="EMBL/GenBank/DDBJ databases">
        <title>Draft Genome Sequences of the Obligatory Marine Myxobacteria Enhygromyxa salina SWB005.</title>
        <authorList>
            <person name="Poehlein A."/>
            <person name="Moghaddam J.A."/>
            <person name="Harms H."/>
            <person name="Alanjari M."/>
            <person name="Koenig G.M."/>
            <person name="Daniel R."/>
            <person name="Schaeberle T.F."/>
        </authorList>
    </citation>
    <scope>NUCLEOTIDE SEQUENCE [LARGE SCALE GENOMIC DNA]</scope>
    <source>
        <strain evidence="7 8">SWB005</strain>
    </source>
</reference>
<keyword evidence="8" id="KW-1185">Reference proteome</keyword>
<evidence type="ECO:0000256" key="5">
    <source>
        <dbReference type="ARBA" id="ARBA00023163"/>
    </source>
</evidence>
<dbReference type="RefSeq" id="WP_106393328.1">
    <property type="nucleotide sequence ID" value="NZ_PVNK01000174.1"/>
</dbReference>
<evidence type="ECO:0000259" key="6">
    <source>
        <dbReference type="Pfam" id="PF08281"/>
    </source>
</evidence>
<dbReference type="InterPro" id="IPR036388">
    <property type="entry name" value="WH-like_DNA-bd_sf"/>
</dbReference>
<evidence type="ECO:0000256" key="3">
    <source>
        <dbReference type="ARBA" id="ARBA00023082"/>
    </source>
</evidence>
<dbReference type="InterPro" id="IPR039425">
    <property type="entry name" value="RNA_pol_sigma-70-like"/>
</dbReference>
<dbReference type="EMBL" id="PVNK01000174">
    <property type="protein sequence ID" value="PRP95035.1"/>
    <property type="molecule type" value="Genomic_DNA"/>
</dbReference>
<comment type="similarity">
    <text evidence="1">Belongs to the sigma-70 factor family. ECF subfamily.</text>
</comment>
<comment type="caution">
    <text evidence="7">The sequence shown here is derived from an EMBL/GenBank/DDBJ whole genome shotgun (WGS) entry which is preliminary data.</text>
</comment>
<evidence type="ECO:0000313" key="8">
    <source>
        <dbReference type="Proteomes" id="UP000237968"/>
    </source>
</evidence>
<dbReference type="GO" id="GO:0016987">
    <property type="term" value="F:sigma factor activity"/>
    <property type="evidence" value="ECO:0007669"/>
    <property type="project" value="UniProtKB-KW"/>
</dbReference>
<evidence type="ECO:0000256" key="2">
    <source>
        <dbReference type="ARBA" id="ARBA00023015"/>
    </source>
</evidence>
<keyword evidence="5" id="KW-0804">Transcription</keyword>
<dbReference type="PANTHER" id="PTHR43133">
    <property type="entry name" value="RNA POLYMERASE ECF-TYPE SIGMA FACTO"/>
    <property type="match status" value="1"/>
</dbReference>
<dbReference type="SUPFAM" id="SSF88659">
    <property type="entry name" value="Sigma3 and sigma4 domains of RNA polymerase sigma factors"/>
    <property type="match status" value="1"/>
</dbReference>
<dbReference type="OrthoDB" id="9797134at2"/>
<organism evidence="7 8">
    <name type="scientific">Enhygromyxa salina</name>
    <dbReference type="NCBI Taxonomy" id="215803"/>
    <lineage>
        <taxon>Bacteria</taxon>
        <taxon>Pseudomonadati</taxon>
        <taxon>Myxococcota</taxon>
        <taxon>Polyangia</taxon>
        <taxon>Nannocystales</taxon>
        <taxon>Nannocystaceae</taxon>
        <taxon>Enhygromyxa</taxon>
    </lineage>
</organism>
<evidence type="ECO:0000256" key="4">
    <source>
        <dbReference type="ARBA" id="ARBA00023125"/>
    </source>
</evidence>
<dbReference type="Proteomes" id="UP000237968">
    <property type="component" value="Unassembled WGS sequence"/>
</dbReference>
<dbReference type="Pfam" id="PF08281">
    <property type="entry name" value="Sigma70_r4_2"/>
    <property type="match status" value="1"/>
</dbReference>
<protein>
    <submittedName>
        <fullName evidence="7">RNA polymerase sigma factor</fullName>
    </submittedName>
</protein>
<evidence type="ECO:0000256" key="1">
    <source>
        <dbReference type="ARBA" id="ARBA00010641"/>
    </source>
</evidence>